<feature type="repeat" description="PPR" evidence="3">
    <location>
        <begin position="684"/>
        <end position="718"/>
    </location>
</feature>
<feature type="repeat" description="PPR" evidence="3">
    <location>
        <begin position="273"/>
        <end position="307"/>
    </location>
</feature>
<evidence type="ECO:0000256" key="2">
    <source>
        <dbReference type="ARBA" id="ARBA00022737"/>
    </source>
</evidence>
<dbReference type="SUPFAM" id="SSF48452">
    <property type="entry name" value="TPR-like"/>
    <property type="match status" value="1"/>
</dbReference>
<dbReference type="PANTHER" id="PTHR47933:SF10">
    <property type="entry name" value="OS03G0162900 PROTEIN"/>
    <property type="match status" value="1"/>
</dbReference>
<feature type="repeat" description="PPR" evidence="3">
    <location>
        <begin position="476"/>
        <end position="510"/>
    </location>
</feature>
<feature type="repeat" description="PPR" evidence="3">
    <location>
        <begin position="719"/>
        <end position="753"/>
    </location>
</feature>
<dbReference type="Gene3D" id="1.25.40.10">
    <property type="entry name" value="Tetratricopeptide repeat domain"/>
    <property type="match status" value="5"/>
</dbReference>
<protein>
    <recommendedName>
        <fullName evidence="7">Pentatricopeptide repeat-containing protein</fullName>
    </recommendedName>
</protein>
<feature type="repeat" description="PPR" evidence="3">
    <location>
        <begin position="649"/>
        <end position="683"/>
    </location>
</feature>
<organism evidence="5 6">
    <name type="scientific">Centaurea solstitialis</name>
    <name type="common">yellow star-thistle</name>
    <dbReference type="NCBI Taxonomy" id="347529"/>
    <lineage>
        <taxon>Eukaryota</taxon>
        <taxon>Viridiplantae</taxon>
        <taxon>Streptophyta</taxon>
        <taxon>Embryophyta</taxon>
        <taxon>Tracheophyta</taxon>
        <taxon>Spermatophyta</taxon>
        <taxon>Magnoliopsida</taxon>
        <taxon>eudicotyledons</taxon>
        <taxon>Gunneridae</taxon>
        <taxon>Pentapetalae</taxon>
        <taxon>asterids</taxon>
        <taxon>campanulids</taxon>
        <taxon>Asterales</taxon>
        <taxon>Asteraceae</taxon>
        <taxon>Carduoideae</taxon>
        <taxon>Cardueae</taxon>
        <taxon>Centaureinae</taxon>
        <taxon>Centaurea</taxon>
    </lineage>
</organism>
<dbReference type="SUPFAM" id="SSF81901">
    <property type="entry name" value="HCP-like"/>
    <property type="match status" value="1"/>
</dbReference>
<feature type="repeat" description="PPR" evidence="3">
    <location>
        <begin position="858"/>
        <end position="892"/>
    </location>
</feature>
<evidence type="ECO:0008006" key="7">
    <source>
        <dbReference type="Google" id="ProtNLM"/>
    </source>
</evidence>
<feature type="repeat" description="PPR" evidence="3">
    <location>
        <begin position="441"/>
        <end position="475"/>
    </location>
</feature>
<feature type="repeat" description="PPR" evidence="3">
    <location>
        <begin position="511"/>
        <end position="545"/>
    </location>
</feature>
<keyword evidence="2" id="KW-0677">Repeat</keyword>
<dbReference type="InterPro" id="IPR011990">
    <property type="entry name" value="TPR-like_helical_dom_sf"/>
</dbReference>
<keyword evidence="6" id="KW-1185">Reference proteome</keyword>
<feature type="repeat" description="PPR" evidence="3">
    <location>
        <begin position="406"/>
        <end position="440"/>
    </location>
</feature>
<dbReference type="Pfam" id="PF01535">
    <property type="entry name" value="PPR"/>
    <property type="match status" value="3"/>
</dbReference>
<sequence>MFLKFQHLDTNCIPILHSVNKTSKSTNINGGVLLPLPRHRTETEFEQKPIKKHKIPPRKPSNFDKRSVFYKPESNPDGEVENPDGEKVVIEKYKAGKGGRVWLRKEMVNKGKLHTKCSTKFVKENEVVKKAHTKCSTKFVSENEVKKSHTKCSTKFVSENEVKKAHTKCSTKFVRENEVKKADTNCSMKVLSENEVVKKVHTNCSTKWARYGGCIPAILEALETISDLDEAFKPWELTLSNKERTIILKEQRSWQRAMEIFKWFKRKGCYELNVIHYNIMIRILGKSRRWSELETLNDEMEKNGIHPINSTYGTLIDVYSKGGIREKATYWLETMNEKKMEPDEVTMGIVVQMYKTAGEFEKAEEFFKKWSIRKGLTESNPMAVIRTTPTKIAAINSDPQPHVCLSSYTYNTLIDTYGKAGRVKDASETFEQMLKEGIVPNTVTLNTMIHMFGNHGQLDKVASLMEKMENLGCPPDTRTYNILISLHAKHDNIEMATGYFKKMRSSSLEPDAVSFRTLLYALSIRHMVSEAEELVSEMDKRDLEIDEFTQSSLTRMYIEAGMLEKSWAWFRRFHVQGKMSAECYSASIDAYGERGHIVEAKKVFECCQERRNPSVLEFNVMIKAYGINKKYDEACRLMDSMAEYGAVPDKCSYNSLIQTLASADFPEKASFYLRKMQDSGLVSDCIPYCAVISSFVKLGQLEMAEQLFKEMVRFRLEPDVVVYGVLINAYADVGNVEEALRYVNAMKETGLPMNAVICNSLIKLYTKVGCLKDAEQAYYTLQRLDVGPDVYTSNCMIDLYTERSMVKPAEEIFEKLRRNGNANEFSYAMMLCLYKKIGSFEEAFEIAQKMRELGLLTDLLSYNHVLGLHASDGRFKEAVTIFKQMIESGVEPNDSTFRSLGVVLMKRGVSKKAVSNLEVMWKNDHRSGVEAWLATLDSISGLVFQDLND</sequence>
<evidence type="ECO:0000256" key="4">
    <source>
        <dbReference type="SAM" id="MobiDB-lite"/>
    </source>
</evidence>
<evidence type="ECO:0000256" key="3">
    <source>
        <dbReference type="PROSITE-ProRule" id="PRU00708"/>
    </source>
</evidence>
<evidence type="ECO:0000313" key="6">
    <source>
        <dbReference type="Proteomes" id="UP001172457"/>
    </source>
</evidence>
<dbReference type="Pfam" id="PF13041">
    <property type="entry name" value="PPR_2"/>
    <property type="match status" value="5"/>
</dbReference>
<dbReference type="AlphaFoldDB" id="A0AA38VVZ1"/>
<feature type="repeat" description="PPR" evidence="3">
    <location>
        <begin position="823"/>
        <end position="857"/>
    </location>
</feature>
<evidence type="ECO:0000256" key="1">
    <source>
        <dbReference type="ARBA" id="ARBA00007626"/>
    </source>
</evidence>
<accession>A0AA38VVZ1</accession>
<dbReference type="InterPro" id="IPR051240">
    <property type="entry name" value="Mito_RNA-Proc/Resp"/>
</dbReference>
<dbReference type="EMBL" id="JARYMX010000008">
    <property type="protein sequence ID" value="KAJ9536897.1"/>
    <property type="molecule type" value="Genomic_DNA"/>
</dbReference>
<dbReference type="NCBIfam" id="TIGR00756">
    <property type="entry name" value="PPR"/>
    <property type="match status" value="11"/>
</dbReference>
<dbReference type="PROSITE" id="PS51375">
    <property type="entry name" value="PPR"/>
    <property type="match status" value="12"/>
</dbReference>
<dbReference type="InterPro" id="IPR002885">
    <property type="entry name" value="PPR_rpt"/>
</dbReference>
<feature type="region of interest" description="Disordered" evidence="4">
    <location>
        <begin position="44"/>
        <end position="65"/>
    </location>
</feature>
<dbReference type="GO" id="GO:0003729">
    <property type="term" value="F:mRNA binding"/>
    <property type="evidence" value="ECO:0007669"/>
    <property type="project" value="TreeGrafter"/>
</dbReference>
<dbReference type="Pfam" id="PF12854">
    <property type="entry name" value="PPR_1"/>
    <property type="match status" value="1"/>
</dbReference>
<name>A0AA38VVZ1_9ASTR</name>
<feature type="repeat" description="PPR" evidence="3">
    <location>
        <begin position="614"/>
        <end position="648"/>
    </location>
</feature>
<feature type="repeat" description="PPR" evidence="3">
    <location>
        <begin position="754"/>
        <end position="788"/>
    </location>
</feature>
<dbReference type="Proteomes" id="UP001172457">
    <property type="component" value="Chromosome 8"/>
</dbReference>
<evidence type="ECO:0000313" key="5">
    <source>
        <dbReference type="EMBL" id="KAJ9536897.1"/>
    </source>
</evidence>
<dbReference type="Pfam" id="PF13812">
    <property type="entry name" value="PPR_3"/>
    <property type="match status" value="1"/>
</dbReference>
<dbReference type="PANTHER" id="PTHR47933">
    <property type="entry name" value="PENTATRICOPEPTIDE REPEAT-CONTAINING PROTEIN 1, MITOCHONDRIAL"/>
    <property type="match status" value="1"/>
</dbReference>
<comment type="similarity">
    <text evidence="1">Belongs to the PPR family. P subfamily.</text>
</comment>
<gene>
    <name evidence="5" type="ORF">OSB04_029630</name>
</gene>
<comment type="caution">
    <text evidence="5">The sequence shown here is derived from an EMBL/GenBank/DDBJ whole genome shotgun (WGS) entry which is preliminary data.</text>
</comment>
<reference evidence="5" key="1">
    <citation type="submission" date="2023-03" db="EMBL/GenBank/DDBJ databases">
        <title>Chromosome-scale reference genome and RAD-based genetic map of yellow starthistle (Centaurea solstitialis) reveal putative structural variation and QTLs associated with invader traits.</title>
        <authorList>
            <person name="Reatini B."/>
            <person name="Cang F.A."/>
            <person name="Jiang Q."/>
            <person name="Mckibben M.T.W."/>
            <person name="Barker M.S."/>
            <person name="Rieseberg L.H."/>
            <person name="Dlugosch K.M."/>
        </authorList>
    </citation>
    <scope>NUCLEOTIDE SEQUENCE</scope>
    <source>
        <strain evidence="5">CAN-66</strain>
        <tissue evidence="5">Leaf</tissue>
    </source>
</reference>
<proteinExistence type="inferred from homology"/>